<dbReference type="GO" id="GO:0003677">
    <property type="term" value="F:DNA binding"/>
    <property type="evidence" value="ECO:0007669"/>
    <property type="project" value="UniProtKB-KW"/>
</dbReference>
<dbReference type="GO" id="GO:0005634">
    <property type="term" value="C:nucleus"/>
    <property type="evidence" value="ECO:0007669"/>
    <property type="project" value="UniProtKB-SubCell"/>
</dbReference>
<dbReference type="EMBL" id="KL363185">
    <property type="protein sequence ID" value="KFD58163.1"/>
    <property type="molecule type" value="Genomic_DNA"/>
</dbReference>
<organism evidence="4 6">
    <name type="scientific">Trichuris suis</name>
    <name type="common">pig whipworm</name>
    <dbReference type="NCBI Taxonomy" id="68888"/>
    <lineage>
        <taxon>Eukaryota</taxon>
        <taxon>Metazoa</taxon>
        <taxon>Ecdysozoa</taxon>
        <taxon>Nematoda</taxon>
        <taxon>Enoplea</taxon>
        <taxon>Dorylaimia</taxon>
        <taxon>Trichinellida</taxon>
        <taxon>Trichuridae</taxon>
        <taxon>Trichuris</taxon>
    </lineage>
</organism>
<dbReference type="PANTHER" id="PTHR19303:SF73">
    <property type="entry name" value="PROTEIN PDC2"/>
    <property type="match status" value="1"/>
</dbReference>
<proteinExistence type="predicted"/>
<dbReference type="InterPro" id="IPR050863">
    <property type="entry name" value="CenT-Element_Derived"/>
</dbReference>
<evidence type="ECO:0000313" key="5">
    <source>
        <dbReference type="EMBL" id="KFD61538.1"/>
    </source>
</evidence>
<accession>A0A085MLR7</accession>
<dbReference type="EMBL" id="KL367620">
    <property type="protein sequence ID" value="KFD61538.1"/>
    <property type="molecule type" value="Genomic_DNA"/>
</dbReference>
<dbReference type="AlphaFoldDB" id="A0A085MLR7"/>
<reference evidence="4 6" key="1">
    <citation type="journal article" date="2014" name="Nat. Genet.">
        <title>Genome and transcriptome of the porcine whipworm Trichuris suis.</title>
        <authorList>
            <person name="Jex A.R."/>
            <person name="Nejsum P."/>
            <person name="Schwarz E.M."/>
            <person name="Hu L."/>
            <person name="Young N.D."/>
            <person name="Hall R.S."/>
            <person name="Korhonen P.K."/>
            <person name="Liao S."/>
            <person name="Thamsborg S."/>
            <person name="Xia J."/>
            <person name="Xu P."/>
            <person name="Wang S."/>
            <person name="Scheerlinck J.P."/>
            <person name="Hofmann A."/>
            <person name="Sternberg P.W."/>
            <person name="Wang J."/>
            <person name="Gasser R.B."/>
        </authorList>
    </citation>
    <scope>NUCLEOTIDE SEQUENCE [LARGE SCALE GENOMIC DNA]</scope>
    <source>
        <strain evidence="5">DCEP-RM93F</strain>
        <strain evidence="4">DCEP-RM93M</strain>
    </source>
</reference>
<protein>
    <recommendedName>
        <fullName evidence="3">HTH CENPB-type domain-containing protein</fullName>
    </recommendedName>
</protein>
<evidence type="ECO:0000256" key="1">
    <source>
        <dbReference type="ARBA" id="ARBA00004123"/>
    </source>
</evidence>
<evidence type="ECO:0000256" key="2">
    <source>
        <dbReference type="ARBA" id="ARBA00023125"/>
    </source>
</evidence>
<keyword evidence="6" id="KW-1185">Reference proteome</keyword>
<sequence>MRAVNVRVSGPMIQEVTRKFAQESGVAGFQGSSGWLEKFKLRHGISQKVLCGKSNEVPVEVVEHFMKMFPYFARCFKDGDIFNADGWGLFFKATPERSLVMKGDKCKNGKLSDERFTILLCASSTGEKLKPLMISKPTKPRAFKNL</sequence>
<dbReference type="Proteomes" id="UP000030758">
    <property type="component" value="Unassembled WGS sequence"/>
</dbReference>
<name>A0A085MLR7_9BILA</name>
<gene>
    <name evidence="4" type="ORF">M513_00926</name>
    <name evidence="5" type="ORF">M514_00926</name>
</gene>
<dbReference type="InterPro" id="IPR006600">
    <property type="entry name" value="HTH_CenpB_DNA-bd_dom"/>
</dbReference>
<dbReference type="SUPFAM" id="SSF46689">
    <property type="entry name" value="Homeodomain-like"/>
    <property type="match status" value="1"/>
</dbReference>
<dbReference type="PROSITE" id="PS51253">
    <property type="entry name" value="HTH_CENPB"/>
    <property type="match status" value="1"/>
</dbReference>
<comment type="subcellular location">
    <subcellularLocation>
        <location evidence="1">Nucleus</location>
    </subcellularLocation>
</comment>
<dbReference type="Pfam" id="PF03221">
    <property type="entry name" value="HTH_Tnp_Tc5"/>
    <property type="match status" value="1"/>
</dbReference>
<dbReference type="Gene3D" id="1.10.10.60">
    <property type="entry name" value="Homeodomain-like"/>
    <property type="match status" value="1"/>
</dbReference>
<dbReference type="PANTHER" id="PTHR19303">
    <property type="entry name" value="TRANSPOSON"/>
    <property type="match status" value="1"/>
</dbReference>
<keyword evidence="2" id="KW-0238">DNA-binding</keyword>
<dbReference type="InterPro" id="IPR009057">
    <property type="entry name" value="Homeodomain-like_sf"/>
</dbReference>
<feature type="domain" description="HTH CENPB-type" evidence="3">
    <location>
        <begin position="1"/>
        <end position="49"/>
    </location>
</feature>
<dbReference type="Proteomes" id="UP000030764">
    <property type="component" value="Unassembled WGS sequence"/>
</dbReference>
<evidence type="ECO:0000313" key="4">
    <source>
        <dbReference type="EMBL" id="KFD58163.1"/>
    </source>
</evidence>
<evidence type="ECO:0000313" key="6">
    <source>
        <dbReference type="Proteomes" id="UP000030764"/>
    </source>
</evidence>
<evidence type="ECO:0000259" key="3">
    <source>
        <dbReference type="PROSITE" id="PS51253"/>
    </source>
</evidence>